<organism evidence="2">
    <name type="scientific">Cladocopium goreaui</name>
    <dbReference type="NCBI Taxonomy" id="2562237"/>
    <lineage>
        <taxon>Eukaryota</taxon>
        <taxon>Sar</taxon>
        <taxon>Alveolata</taxon>
        <taxon>Dinophyceae</taxon>
        <taxon>Suessiales</taxon>
        <taxon>Symbiodiniaceae</taxon>
        <taxon>Cladocopium</taxon>
    </lineage>
</organism>
<name>A0A9P1CP31_9DINO</name>
<reference evidence="2" key="1">
    <citation type="submission" date="2022-10" db="EMBL/GenBank/DDBJ databases">
        <authorList>
            <person name="Chen Y."/>
            <person name="Dougan E. K."/>
            <person name="Chan C."/>
            <person name="Rhodes N."/>
            <person name="Thang M."/>
        </authorList>
    </citation>
    <scope>NUCLEOTIDE SEQUENCE</scope>
</reference>
<comment type="caution">
    <text evidence="2">The sequence shown here is derived from an EMBL/GenBank/DDBJ whole genome shotgun (WGS) entry which is preliminary data.</text>
</comment>
<sequence length="516" mass="56229">MVSFVIAGKASDPSFARAEYAAKQVQAMVPNIFVQLEMKHPDHWKSFLATISRLYDFSDYPDDFSGPLVWTLEGGLIGGAADFVQKICIEQFGIQDPPAVTDPMFKEIAAENLKQVKMQLQREQDGPGVAERCASAHASAQEGGLIEATNFSEKRHFFSHGACIEVWINSSVVEEAKANGAAFGAGESAPLDPRLAVCKVGQEESHTVLLHPKPLFPKQMALVPSRFLVEATPEVPAEEVAPEAEAPAPEQAPPEAPDVEAEALDQAAPAPAAPPSLLVPPHRFRSDAQEDLSLADFTAAVELLSQVGGVAVWSAIRGGSEFRHPLETHLQVLPFPQTGSPLRYPLEFLIDRCMREGPISTLPCFPFEHFLLAVPQADGAKPAETAKSIAMTYDSALTKLQGIRQGASRLLCFTTTWMLVMPLTPPEPGTPEHEVWLKLPPLHPCALCGIAICPEIDQTFPETAGGQLRQQRLVSSRAEEEGIPEDAPEYGLARNEVRISRQIYDRPLETLGFWVK</sequence>
<protein>
    <submittedName>
        <fullName evidence="3">Malate dehydrogenase 1B</fullName>
    </submittedName>
</protein>
<dbReference type="EMBL" id="CAMXCT010001867">
    <property type="protein sequence ID" value="CAI3993716.1"/>
    <property type="molecule type" value="Genomic_DNA"/>
</dbReference>
<dbReference type="EMBL" id="CAMXCT020001867">
    <property type="protein sequence ID" value="CAL1147091.1"/>
    <property type="molecule type" value="Genomic_DNA"/>
</dbReference>
<accession>A0A9P1CP31</accession>
<evidence type="ECO:0000313" key="4">
    <source>
        <dbReference type="Proteomes" id="UP001152797"/>
    </source>
</evidence>
<keyword evidence="4" id="KW-1185">Reference proteome</keyword>
<evidence type="ECO:0000313" key="3">
    <source>
        <dbReference type="EMBL" id="CAL4781028.1"/>
    </source>
</evidence>
<proteinExistence type="predicted"/>
<dbReference type="EMBL" id="CAMXCT030001867">
    <property type="protein sequence ID" value="CAL4781028.1"/>
    <property type="molecule type" value="Genomic_DNA"/>
</dbReference>
<dbReference type="Proteomes" id="UP001152797">
    <property type="component" value="Unassembled WGS sequence"/>
</dbReference>
<reference evidence="3 4" key="2">
    <citation type="submission" date="2024-05" db="EMBL/GenBank/DDBJ databases">
        <authorList>
            <person name="Chen Y."/>
            <person name="Shah S."/>
            <person name="Dougan E. K."/>
            <person name="Thang M."/>
            <person name="Chan C."/>
        </authorList>
    </citation>
    <scope>NUCLEOTIDE SEQUENCE [LARGE SCALE GENOMIC DNA]</scope>
</reference>
<gene>
    <name evidence="2" type="ORF">C1SCF055_LOCUS20438</name>
</gene>
<feature type="region of interest" description="Disordered" evidence="1">
    <location>
        <begin position="236"/>
        <end position="282"/>
    </location>
</feature>
<evidence type="ECO:0000313" key="2">
    <source>
        <dbReference type="EMBL" id="CAI3993716.1"/>
    </source>
</evidence>
<evidence type="ECO:0000256" key="1">
    <source>
        <dbReference type="SAM" id="MobiDB-lite"/>
    </source>
</evidence>
<dbReference type="OrthoDB" id="408677at2759"/>
<dbReference type="AlphaFoldDB" id="A0A9P1CP31"/>